<organism evidence="2 3">
    <name type="scientific">Kangiella aquimarina</name>
    <dbReference type="NCBI Taxonomy" id="261965"/>
    <lineage>
        <taxon>Bacteria</taxon>
        <taxon>Pseudomonadati</taxon>
        <taxon>Pseudomonadota</taxon>
        <taxon>Gammaproteobacteria</taxon>
        <taxon>Kangiellales</taxon>
        <taxon>Kangiellaceae</taxon>
        <taxon>Kangiella</taxon>
    </lineage>
</organism>
<accession>A0ABZ0X2X2</accession>
<keyword evidence="1" id="KW-0732">Signal</keyword>
<feature type="signal peptide" evidence="1">
    <location>
        <begin position="1"/>
        <end position="19"/>
    </location>
</feature>
<dbReference type="EMBL" id="CP140158">
    <property type="protein sequence ID" value="WQG84937.1"/>
    <property type="molecule type" value="Genomic_DNA"/>
</dbReference>
<feature type="chain" id="PRO_5047510724" evidence="1">
    <location>
        <begin position="20"/>
        <end position="202"/>
    </location>
</feature>
<dbReference type="Proteomes" id="UP001324185">
    <property type="component" value="Chromosome"/>
</dbReference>
<proteinExistence type="predicted"/>
<keyword evidence="3" id="KW-1185">Reference proteome</keyword>
<protein>
    <submittedName>
        <fullName evidence="2">Uncharacterized protein</fullName>
    </submittedName>
</protein>
<gene>
    <name evidence="2" type="ORF">SR900_10735</name>
</gene>
<evidence type="ECO:0000313" key="2">
    <source>
        <dbReference type="EMBL" id="WQG84937.1"/>
    </source>
</evidence>
<reference evidence="2 3" key="1">
    <citation type="submission" date="2023-11" db="EMBL/GenBank/DDBJ databases">
        <title>MicrobeMod: A computational toolkit for identifying prokaryotic methylation and restriction-modification with nanopore sequencing.</title>
        <authorList>
            <person name="Crits-Christoph A."/>
            <person name="Kang S.C."/>
            <person name="Lee H."/>
            <person name="Ostrov N."/>
        </authorList>
    </citation>
    <scope>NUCLEOTIDE SEQUENCE [LARGE SCALE GENOMIC DNA]</scope>
    <source>
        <strain evidence="2 3">DSMZ 16071</strain>
    </source>
</reference>
<evidence type="ECO:0000256" key="1">
    <source>
        <dbReference type="SAM" id="SignalP"/>
    </source>
</evidence>
<dbReference type="RefSeq" id="WP_018625447.1">
    <property type="nucleotide sequence ID" value="NZ_CP140158.1"/>
</dbReference>
<dbReference type="PROSITE" id="PS51257">
    <property type="entry name" value="PROKAR_LIPOPROTEIN"/>
    <property type="match status" value="1"/>
</dbReference>
<evidence type="ECO:0000313" key="3">
    <source>
        <dbReference type="Proteomes" id="UP001324185"/>
    </source>
</evidence>
<name>A0ABZ0X2X2_9GAMM</name>
<sequence>MIKALVVTVFAFLLLQGCSNIPVSTMMKMSDFDEEDFINLNPEDIRVKVRSNTQVNVLAANQLSYSYKGPEAFIDDCLSLELFKEEVRTVEHWFRDDSFEHIGWYQLDAEGVDKFRAMQQHPILQNKDREGTFELTIRTVYSDNSPTKFELSVDLLLDPREGYFTMFEDLEIDQSPTRSAIETCEAGNTVTASASDKIPAQQ</sequence>